<dbReference type="Proteomes" id="UP000318667">
    <property type="component" value="Unassembled WGS sequence"/>
</dbReference>
<accession>A0A562J582</accession>
<dbReference type="RefSeq" id="WP_144546423.1">
    <property type="nucleotide sequence ID" value="NZ_CBCSDC010000048.1"/>
</dbReference>
<dbReference type="Pfam" id="PF13527">
    <property type="entry name" value="Acetyltransf_9"/>
    <property type="match status" value="1"/>
</dbReference>
<sequence>MIRSYKQNDEQQINALFYEVFRKQRSLVHWAWKYKENPLSKSIITVADEDGEMAGHVALVPAKTKWYDREVIFGARNDTMVSPRHQGKGLYKKLNQEMIDTAQSEGIDYLYGYPAEKAKELFIRYTGAKEIASIPRLIRVNRLSTLVVNKLPFLKAAKPAIRVADRFLKPKKANSLKYSFKFVSECGREFDSLWESSKGVAPILLKRDAQFLNWRFHRHPDREYKMLAMYENDILSGYSVISLEEKPFGGGNVLNGTIVDMLAIEKEEAWEQLVAGTLQELEEADVIQTWALAQSPYFKELKKFRFVHKDNPMPLVGKPVDPSLKEDDSIENWYITPADVDSF</sequence>
<comment type="caution">
    <text evidence="2">The sequence shown here is derived from an EMBL/GenBank/DDBJ whole genome shotgun (WGS) entry which is preliminary data.</text>
</comment>
<feature type="domain" description="N-acetyltransferase" evidence="1">
    <location>
        <begin position="1"/>
        <end position="152"/>
    </location>
</feature>
<dbReference type="OrthoDB" id="5570877at2"/>
<dbReference type="GeneID" id="65406382"/>
<proteinExistence type="predicted"/>
<protein>
    <submittedName>
        <fullName evidence="2">Acetyltransferase (GNAT) family protein</fullName>
    </submittedName>
</protein>
<keyword evidence="3" id="KW-1185">Reference proteome</keyword>
<dbReference type="CDD" id="cd04301">
    <property type="entry name" value="NAT_SF"/>
    <property type="match status" value="1"/>
</dbReference>
<dbReference type="InterPro" id="IPR000182">
    <property type="entry name" value="GNAT_dom"/>
</dbReference>
<gene>
    <name evidence="2" type="ORF">IQ19_05317</name>
</gene>
<keyword evidence="2" id="KW-0808">Transferase</keyword>
<reference evidence="2 3" key="1">
    <citation type="journal article" date="2015" name="Stand. Genomic Sci.">
        <title>Genomic Encyclopedia of Bacterial and Archaeal Type Strains, Phase III: the genomes of soil and plant-associated and newly described type strains.</title>
        <authorList>
            <person name="Whitman W.B."/>
            <person name="Woyke T."/>
            <person name="Klenk H.P."/>
            <person name="Zhou Y."/>
            <person name="Lilburn T.G."/>
            <person name="Beck B.J."/>
            <person name="De Vos P."/>
            <person name="Vandamme P."/>
            <person name="Eisen J.A."/>
            <person name="Garrity G."/>
            <person name="Hugenholtz P."/>
            <person name="Kyrpides N.C."/>
        </authorList>
    </citation>
    <scope>NUCLEOTIDE SEQUENCE [LARGE SCALE GENOMIC DNA]</scope>
    <source>
        <strain evidence="2 3">CGMCC 1.10115</strain>
    </source>
</reference>
<dbReference type="EMBL" id="VLKI01000030">
    <property type="protein sequence ID" value="TWH78330.1"/>
    <property type="molecule type" value="Genomic_DNA"/>
</dbReference>
<dbReference type="SUPFAM" id="SSF55729">
    <property type="entry name" value="Acyl-CoA N-acyltransferases (Nat)"/>
    <property type="match status" value="1"/>
</dbReference>
<evidence type="ECO:0000313" key="3">
    <source>
        <dbReference type="Proteomes" id="UP000318667"/>
    </source>
</evidence>
<dbReference type="PROSITE" id="PS51186">
    <property type="entry name" value="GNAT"/>
    <property type="match status" value="1"/>
</dbReference>
<organism evidence="2 3">
    <name type="scientific">Cytobacillus oceanisediminis</name>
    <dbReference type="NCBI Taxonomy" id="665099"/>
    <lineage>
        <taxon>Bacteria</taxon>
        <taxon>Bacillati</taxon>
        <taxon>Bacillota</taxon>
        <taxon>Bacilli</taxon>
        <taxon>Bacillales</taxon>
        <taxon>Bacillaceae</taxon>
        <taxon>Cytobacillus</taxon>
    </lineage>
</organism>
<evidence type="ECO:0000313" key="2">
    <source>
        <dbReference type="EMBL" id="TWH78330.1"/>
    </source>
</evidence>
<evidence type="ECO:0000259" key="1">
    <source>
        <dbReference type="PROSITE" id="PS51186"/>
    </source>
</evidence>
<dbReference type="AlphaFoldDB" id="A0A562J582"/>
<dbReference type="InterPro" id="IPR016181">
    <property type="entry name" value="Acyl_CoA_acyltransferase"/>
</dbReference>
<name>A0A562J582_9BACI</name>
<dbReference type="Gene3D" id="3.40.630.30">
    <property type="match status" value="1"/>
</dbReference>
<dbReference type="GO" id="GO:0016747">
    <property type="term" value="F:acyltransferase activity, transferring groups other than amino-acyl groups"/>
    <property type="evidence" value="ECO:0007669"/>
    <property type="project" value="InterPro"/>
</dbReference>